<evidence type="ECO:0000256" key="12">
    <source>
        <dbReference type="ARBA" id="ARBA00022617"/>
    </source>
</evidence>
<evidence type="ECO:0000256" key="7">
    <source>
        <dbReference type="ARBA" id="ARBA00012440"/>
    </source>
</evidence>
<evidence type="ECO:0000256" key="26">
    <source>
        <dbReference type="PROSITE-ProRule" id="PRU00076"/>
    </source>
</evidence>
<dbReference type="Gene3D" id="2.10.25.10">
    <property type="entry name" value="Laminin"/>
    <property type="match status" value="1"/>
</dbReference>
<evidence type="ECO:0000256" key="21">
    <source>
        <dbReference type="ARBA" id="ARBA00023160"/>
    </source>
</evidence>
<dbReference type="InterPro" id="IPR037120">
    <property type="entry name" value="Haem_peroxidase_sf_animal"/>
</dbReference>
<evidence type="ECO:0000256" key="2">
    <source>
        <dbReference type="ARBA" id="ARBA00004524"/>
    </source>
</evidence>
<evidence type="ECO:0000256" key="1">
    <source>
        <dbReference type="ARBA" id="ARBA00001970"/>
    </source>
</evidence>
<dbReference type="PRINTS" id="PR00457">
    <property type="entry name" value="ANPEROXIDASE"/>
</dbReference>
<keyword evidence="10" id="KW-0575">Peroxidase</keyword>
<evidence type="ECO:0000256" key="22">
    <source>
        <dbReference type="ARBA" id="ARBA00035976"/>
    </source>
</evidence>
<reference evidence="29 30" key="1">
    <citation type="submission" date="2018-04" db="EMBL/GenBank/DDBJ databases">
        <title>The genome of golden apple snail Pomacea canaliculata provides insight into stress tolerance and invasive adaptation.</title>
        <authorList>
            <person name="Liu C."/>
            <person name="Liu B."/>
            <person name="Ren Y."/>
            <person name="Zhang Y."/>
            <person name="Wang H."/>
            <person name="Li S."/>
            <person name="Jiang F."/>
            <person name="Yin L."/>
            <person name="Zhang G."/>
            <person name="Qian W."/>
            <person name="Fan W."/>
        </authorList>
    </citation>
    <scope>NUCLEOTIDE SEQUENCE [LARGE SCALE GENOMIC DNA]</scope>
    <source>
        <strain evidence="29">SZHN2017</strain>
        <tissue evidence="29">Muscle</tissue>
    </source>
</reference>
<dbReference type="Gene3D" id="1.10.640.10">
    <property type="entry name" value="Haem peroxidase domain superfamily, animal type"/>
    <property type="match status" value="1"/>
</dbReference>
<comment type="catalytic activity">
    <reaction evidence="23">
        <text>(9Z,12Z)-octadecadienoate + AH2 + O2 = (9R)-hydroxy-(10E,12Z)-octadecadienoate + A + H2O</text>
        <dbReference type="Rhea" id="RHEA:75447"/>
        <dbReference type="ChEBI" id="CHEBI:13193"/>
        <dbReference type="ChEBI" id="CHEBI:15377"/>
        <dbReference type="ChEBI" id="CHEBI:15379"/>
        <dbReference type="ChEBI" id="CHEBI:17499"/>
        <dbReference type="ChEBI" id="CHEBI:30245"/>
        <dbReference type="ChEBI" id="CHEBI:77895"/>
    </reaction>
    <physiologicalReaction direction="left-to-right" evidence="23">
        <dbReference type="Rhea" id="RHEA:75448"/>
    </physiologicalReaction>
</comment>
<feature type="signal peptide" evidence="27">
    <location>
        <begin position="1"/>
        <end position="23"/>
    </location>
</feature>
<dbReference type="InterPro" id="IPR019791">
    <property type="entry name" value="Haem_peroxidase_animal"/>
</dbReference>
<evidence type="ECO:0000256" key="25">
    <source>
        <dbReference type="ARBA" id="ARBA00036409"/>
    </source>
</evidence>
<keyword evidence="26" id="KW-0245">EGF-like domain</keyword>
<keyword evidence="27" id="KW-0732">Signal</keyword>
<comment type="caution">
    <text evidence="29">The sequence shown here is derived from an EMBL/GenBank/DDBJ whole genome shotgun (WGS) entry which is preliminary data.</text>
</comment>
<evidence type="ECO:0000313" key="29">
    <source>
        <dbReference type="EMBL" id="PVD22404.1"/>
    </source>
</evidence>
<dbReference type="GO" id="GO:0046872">
    <property type="term" value="F:metal ion binding"/>
    <property type="evidence" value="ECO:0007669"/>
    <property type="project" value="UniProtKB-KW"/>
</dbReference>
<evidence type="ECO:0000256" key="5">
    <source>
        <dbReference type="ARBA" id="ARBA00008928"/>
    </source>
</evidence>
<keyword evidence="20" id="KW-0443">Lipid metabolism</keyword>
<dbReference type="EC" id="1.14.99.1" evidence="7"/>
<keyword evidence="18" id="KW-0560">Oxidoreductase</keyword>
<evidence type="ECO:0000256" key="4">
    <source>
        <dbReference type="ARBA" id="ARBA00004702"/>
    </source>
</evidence>
<dbReference type="InterPro" id="IPR010255">
    <property type="entry name" value="Haem_peroxidase_sf"/>
</dbReference>
<comment type="similarity">
    <text evidence="5">Belongs to the prostaglandin G/H synthase family.</text>
</comment>
<accession>A0A2T7NML6</accession>
<keyword evidence="21" id="KW-0275">Fatty acid biosynthesis</keyword>
<dbReference type="GO" id="GO:0004666">
    <property type="term" value="F:prostaglandin-endoperoxide synthase activity"/>
    <property type="evidence" value="ECO:0007669"/>
    <property type="project" value="UniProtKB-EC"/>
</dbReference>
<comment type="catalytic activity">
    <reaction evidence="22">
        <text>(9Z,12Z)-octadecadienoate + AH2 + O2 = (9S)-hydroxy-(10E,12Z)-octadecadienoate + A + H2O</text>
        <dbReference type="Rhea" id="RHEA:75459"/>
        <dbReference type="ChEBI" id="CHEBI:13193"/>
        <dbReference type="ChEBI" id="CHEBI:15377"/>
        <dbReference type="ChEBI" id="CHEBI:15379"/>
        <dbReference type="ChEBI" id="CHEBI:17499"/>
        <dbReference type="ChEBI" id="CHEBI:30245"/>
        <dbReference type="ChEBI" id="CHEBI:77852"/>
    </reaction>
    <physiologicalReaction direction="left-to-right" evidence="22">
        <dbReference type="Rhea" id="RHEA:75460"/>
    </physiologicalReaction>
</comment>
<comment type="caution">
    <text evidence="26">Lacks conserved residue(s) required for the propagation of feature annotation.</text>
</comment>
<dbReference type="PROSITE" id="PS50292">
    <property type="entry name" value="PEROXIDASE_3"/>
    <property type="match status" value="1"/>
</dbReference>
<dbReference type="EMBL" id="PZQS01000011">
    <property type="protein sequence ID" value="PVD22404.1"/>
    <property type="molecule type" value="Genomic_DNA"/>
</dbReference>
<comment type="subunit">
    <text evidence="6">Homodimer.</text>
</comment>
<evidence type="ECO:0000256" key="23">
    <source>
        <dbReference type="ARBA" id="ARBA00036313"/>
    </source>
</evidence>
<keyword evidence="9" id="KW-0444">Lipid biosynthesis</keyword>
<keyword evidence="19" id="KW-0408">Iron</keyword>
<dbReference type="OrthoDB" id="823504at2759"/>
<dbReference type="STRING" id="400727.A0A2T7NML6"/>
<dbReference type="SUPFAM" id="SSF57196">
    <property type="entry name" value="EGF/Laminin"/>
    <property type="match status" value="1"/>
</dbReference>
<keyword evidence="30" id="KW-1185">Reference proteome</keyword>
<evidence type="ECO:0000256" key="9">
    <source>
        <dbReference type="ARBA" id="ARBA00022516"/>
    </source>
</evidence>
<evidence type="ECO:0000256" key="3">
    <source>
        <dbReference type="ARBA" id="ARBA00004586"/>
    </source>
</evidence>
<comment type="cofactor">
    <cofactor evidence="1">
        <name>heme b</name>
        <dbReference type="ChEBI" id="CHEBI:60344"/>
    </cofactor>
</comment>
<protein>
    <recommendedName>
        <fullName evidence="7">prostaglandin-endoperoxide synthase</fullName>
        <ecNumber evidence="7">1.14.99.1</ecNumber>
    </recommendedName>
</protein>
<dbReference type="GO" id="GO:0019371">
    <property type="term" value="P:cyclooxygenase pathway"/>
    <property type="evidence" value="ECO:0007669"/>
    <property type="project" value="TreeGrafter"/>
</dbReference>
<proteinExistence type="inferred from homology"/>
<comment type="catalytic activity">
    <reaction evidence="25">
        <text>(9Z,12Z)-octadecadienoate + AH2 + O2 = (13R)-hydroxy-(9Z,11E)-octadecadienoate + A + H2O</text>
        <dbReference type="Rhea" id="RHEA:75455"/>
        <dbReference type="ChEBI" id="CHEBI:13193"/>
        <dbReference type="ChEBI" id="CHEBI:15377"/>
        <dbReference type="ChEBI" id="CHEBI:15379"/>
        <dbReference type="ChEBI" id="CHEBI:17499"/>
        <dbReference type="ChEBI" id="CHEBI:30245"/>
        <dbReference type="ChEBI" id="CHEBI:136655"/>
    </reaction>
    <physiologicalReaction direction="left-to-right" evidence="25">
        <dbReference type="Rhea" id="RHEA:75456"/>
    </physiologicalReaction>
</comment>
<gene>
    <name evidence="29" type="ORF">C0Q70_18215</name>
</gene>
<evidence type="ECO:0000313" key="30">
    <source>
        <dbReference type="Proteomes" id="UP000245119"/>
    </source>
</evidence>
<dbReference type="PANTHER" id="PTHR11903:SF39">
    <property type="entry name" value="PROSTAGLANDIN G_H SYNTHASE 2-LIKE"/>
    <property type="match status" value="1"/>
</dbReference>
<evidence type="ECO:0000256" key="27">
    <source>
        <dbReference type="SAM" id="SignalP"/>
    </source>
</evidence>
<evidence type="ECO:0000256" key="14">
    <source>
        <dbReference type="ARBA" id="ARBA00022824"/>
    </source>
</evidence>
<dbReference type="GO" id="GO:0004601">
    <property type="term" value="F:peroxidase activity"/>
    <property type="evidence" value="ECO:0007669"/>
    <property type="project" value="UniProtKB-KW"/>
</dbReference>
<dbReference type="InterPro" id="IPR000742">
    <property type="entry name" value="EGF"/>
</dbReference>
<keyword evidence="15" id="KW-0276">Fatty acid metabolism</keyword>
<dbReference type="AlphaFoldDB" id="A0A2T7NML6"/>
<evidence type="ECO:0000256" key="15">
    <source>
        <dbReference type="ARBA" id="ARBA00022832"/>
    </source>
</evidence>
<evidence type="ECO:0000256" key="19">
    <source>
        <dbReference type="ARBA" id="ARBA00023004"/>
    </source>
</evidence>
<name>A0A2T7NML6_POMCA</name>
<evidence type="ECO:0000256" key="13">
    <source>
        <dbReference type="ARBA" id="ARBA00022723"/>
    </source>
</evidence>
<sequence>MVLLPASIFSVLLWLLQPVPATGNPCCSFPCQNNGVCLTTGPSTYICDCSNLEFYGDYCQHPTLMKRVKSWLRPSSDTLHYLLVEPRLKWLWDLVNYVRPLHDFFMGTIYVMRADIIDSPPLYHSSHEYPNLETVFNLTVYSRILPPVPRECPTPMGVKGPKELPDIDLLIKKFFTRKKFLPDPIGSNVLFTFFAQHFTHMFFKTDFKGGPDAQWGGHGVDVSNIYGGDKETENRLRLFSGGKLKMQIMNGEEYPMTVAETGVKMTYPEYVKEEYQLAVGHPFFGLLPGLLVYSTIWMREHNRVCDILAAAHPEWDDERLFQTARLVILGEHELCGV</sequence>
<evidence type="ECO:0000256" key="10">
    <source>
        <dbReference type="ARBA" id="ARBA00022559"/>
    </source>
</evidence>
<keyword evidence="13" id="KW-0479">Metal-binding</keyword>
<keyword evidence="14" id="KW-0256">Endoplasmic reticulum</keyword>
<organism evidence="29 30">
    <name type="scientific">Pomacea canaliculata</name>
    <name type="common">Golden apple snail</name>
    <dbReference type="NCBI Taxonomy" id="400727"/>
    <lineage>
        <taxon>Eukaryota</taxon>
        <taxon>Metazoa</taxon>
        <taxon>Spiralia</taxon>
        <taxon>Lophotrochozoa</taxon>
        <taxon>Mollusca</taxon>
        <taxon>Gastropoda</taxon>
        <taxon>Caenogastropoda</taxon>
        <taxon>Architaenioglossa</taxon>
        <taxon>Ampullarioidea</taxon>
        <taxon>Ampullariidae</taxon>
        <taxon>Pomacea</taxon>
    </lineage>
</organism>
<evidence type="ECO:0000256" key="20">
    <source>
        <dbReference type="ARBA" id="ARBA00023098"/>
    </source>
</evidence>
<comment type="catalytic activity">
    <reaction evidence="24">
        <text>(9Z,12Z)-octadecadienoate + AH2 + O2 = (13S)-hydroxy-(9Z,11E)-octadecadienoate + A + H2O</text>
        <dbReference type="Rhea" id="RHEA:75451"/>
        <dbReference type="ChEBI" id="CHEBI:13193"/>
        <dbReference type="ChEBI" id="CHEBI:15377"/>
        <dbReference type="ChEBI" id="CHEBI:15379"/>
        <dbReference type="ChEBI" id="CHEBI:17499"/>
        <dbReference type="ChEBI" id="CHEBI:30245"/>
        <dbReference type="ChEBI" id="CHEBI:90850"/>
    </reaction>
    <physiologicalReaction direction="left-to-right" evidence="24">
        <dbReference type="Rhea" id="RHEA:75452"/>
    </physiologicalReaction>
</comment>
<comment type="subcellular location">
    <subcellularLocation>
        <location evidence="3">Endoplasmic reticulum membrane</location>
    </subcellularLocation>
    <subcellularLocation>
        <location evidence="2">Microsome membrane</location>
    </subcellularLocation>
</comment>
<keyword evidence="16" id="KW-0492">Microsome</keyword>
<evidence type="ECO:0000256" key="8">
    <source>
        <dbReference type="ARBA" id="ARBA00022501"/>
    </source>
</evidence>
<evidence type="ECO:0000256" key="11">
    <source>
        <dbReference type="ARBA" id="ARBA00022585"/>
    </source>
</evidence>
<comment type="pathway">
    <text evidence="4">Lipid metabolism; prostaglandin biosynthesis.</text>
</comment>
<dbReference type="GO" id="GO:0006979">
    <property type="term" value="P:response to oxidative stress"/>
    <property type="evidence" value="ECO:0007669"/>
    <property type="project" value="InterPro"/>
</dbReference>
<keyword evidence="8" id="KW-0644">Prostaglandin metabolism</keyword>
<feature type="chain" id="PRO_5015556323" description="prostaglandin-endoperoxide synthase" evidence="27">
    <location>
        <begin position="24"/>
        <end position="337"/>
    </location>
</feature>
<evidence type="ECO:0000256" key="17">
    <source>
        <dbReference type="ARBA" id="ARBA00022964"/>
    </source>
</evidence>
<evidence type="ECO:0000259" key="28">
    <source>
        <dbReference type="PROSITE" id="PS50026"/>
    </source>
</evidence>
<dbReference type="SUPFAM" id="SSF48113">
    <property type="entry name" value="Heme-dependent peroxidases"/>
    <property type="match status" value="1"/>
</dbReference>
<feature type="domain" description="EGF-like" evidence="28">
    <location>
        <begin position="22"/>
        <end position="60"/>
    </location>
</feature>
<evidence type="ECO:0000256" key="6">
    <source>
        <dbReference type="ARBA" id="ARBA00011738"/>
    </source>
</evidence>
<keyword evidence="12" id="KW-0349">Heme</keyword>
<dbReference type="GO" id="GO:0020037">
    <property type="term" value="F:heme binding"/>
    <property type="evidence" value="ECO:0007669"/>
    <property type="project" value="InterPro"/>
</dbReference>
<dbReference type="GO" id="GO:0016702">
    <property type="term" value="F:oxidoreductase activity, acting on single donors with incorporation of molecular oxygen, incorporation of two atoms of oxygen"/>
    <property type="evidence" value="ECO:0007669"/>
    <property type="project" value="TreeGrafter"/>
</dbReference>
<dbReference type="Pfam" id="PF03098">
    <property type="entry name" value="An_peroxidase"/>
    <property type="match status" value="1"/>
</dbReference>
<evidence type="ECO:0000256" key="18">
    <source>
        <dbReference type="ARBA" id="ARBA00023002"/>
    </source>
</evidence>
<dbReference type="PROSITE" id="PS50026">
    <property type="entry name" value="EGF_3"/>
    <property type="match status" value="1"/>
</dbReference>
<evidence type="ECO:0000256" key="16">
    <source>
        <dbReference type="ARBA" id="ARBA00022848"/>
    </source>
</evidence>
<evidence type="ECO:0000256" key="24">
    <source>
        <dbReference type="ARBA" id="ARBA00036358"/>
    </source>
</evidence>
<dbReference type="GO" id="GO:0005789">
    <property type="term" value="C:endoplasmic reticulum membrane"/>
    <property type="evidence" value="ECO:0007669"/>
    <property type="project" value="UniProtKB-SubCell"/>
</dbReference>
<dbReference type="CDD" id="cd00054">
    <property type="entry name" value="EGF_CA"/>
    <property type="match status" value="1"/>
</dbReference>
<keyword evidence="11" id="KW-0643">Prostaglandin biosynthesis</keyword>
<dbReference type="PANTHER" id="PTHR11903">
    <property type="entry name" value="PROSTAGLANDIN G/H SYNTHASE"/>
    <property type="match status" value="1"/>
</dbReference>
<dbReference type="GO" id="GO:0043005">
    <property type="term" value="C:neuron projection"/>
    <property type="evidence" value="ECO:0007669"/>
    <property type="project" value="TreeGrafter"/>
</dbReference>
<dbReference type="InterPro" id="IPR050783">
    <property type="entry name" value="Oxylipin_biosynth_metab"/>
</dbReference>
<keyword evidence="17" id="KW-0223">Dioxygenase</keyword>
<dbReference type="Proteomes" id="UP000245119">
    <property type="component" value="Linkage Group LG11"/>
</dbReference>